<dbReference type="OrthoDB" id="10064411at2759"/>
<dbReference type="InterPro" id="IPR005225">
    <property type="entry name" value="Small_GTP-bd"/>
</dbReference>
<feature type="chain" id="PRO_5034720531" evidence="4">
    <location>
        <begin position="18"/>
        <end position="157"/>
    </location>
</feature>
<dbReference type="PROSITE" id="PS51419">
    <property type="entry name" value="RAB"/>
    <property type="match status" value="1"/>
</dbReference>
<dbReference type="GO" id="GO:0005525">
    <property type="term" value="F:GTP binding"/>
    <property type="evidence" value="ECO:0007669"/>
    <property type="project" value="UniProtKB-KW"/>
</dbReference>
<evidence type="ECO:0000256" key="2">
    <source>
        <dbReference type="ARBA" id="ARBA00022741"/>
    </source>
</evidence>
<gene>
    <name evidence="5" type="ORF">RDB_LOCUS46358</name>
</gene>
<dbReference type="InterPro" id="IPR003578">
    <property type="entry name" value="Small_GTPase_Rho"/>
</dbReference>
<reference evidence="5" key="1">
    <citation type="submission" date="2021-01" db="EMBL/GenBank/DDBJ databases">
        <authorList>
            <person name="Kaushik A."/>
        </authorList>
    </citation>
    <scope>NUCLEOTIDE SEQUENCE</scope>
    <source>
        <strain evidence="5">AG1-1A</strain>
    </source>
</reference>
<dbReference type="PANTHER" id="PTHR24072">
    <property type="entry name" value="RHO FAMILY GTPASE"/>
    <property type="match status" value="1"/>
</dbReference>
<evidence type="ECO:0000256" key="3">
    <source>
        <dbReference type="ARBA" id="ARBA00023134"/>
    </source>
</evidence>
<dbReference type="InterPro" id="IPR027417">
    <property type="entry name" value="P-loop_NTPase"/>
</dbReference>
<comment type="caution">
    <text evidence="5">The sequence shown here is derived from an EMBL/GenBank/DDBJ whole genome shotgun (WGS) entry which is preliminary data.</text>
</comment>
<dbReference type="NCBIfam" id="TIGR00231">
    <property type="entry name" value="small_GTP"/>
    <property type="match status" value="1"/>
</dbReference>
<name>A0A8H2X3S2_9AGAM</name>
<evidence type="ECO:0000313" key="6">
    <source>
        <dbReference type="Proteomes" id="UP000663840"/>
    </source>
</evidence>
<keyword evidence="4" id="KW-0732">Signal</keyword>
<dbReference type="Pfam" id="PF00071">
    <property type="entry name" value="Ras"/>
    <property type="match status" value="1"/>
</dbReference>
<evidence type="ECO:0000256" key="4">
    <source>
        <dbReference type="SAM" id="SignalP"/>
    </source>
</evidence>
<dbReference type="AlphaFoldDB" id="A0A8H2X3S2"/>
<evidence type="ECO:0000256" key="1">
    <source>
        <dbReference type="ARBA" id="ARBA00022481"/>
    </source>
</evidence>
<keyword evidence="3" id="KW-0342">GTP-binding</keyword>
<feature type="signal peptide" evidence="4">
    <location>
        <begin position="1"/>
        <end position="17"/>
    </location>
</feature>
<dbReference type="PROSITE" id="PS51420">
    <property type="entry name" value="RHO"/>
    <property type="match status" value="1"/>
</dbReference>
<dbReference type="SUPFAM" id="SSF52540">
    <property type="entry name" value="P-loop containing nucleoside triphosphate hydrolases"/>
    <property type="match status" value="1"/>
</dbReference>
<dbReference type="Proteomes" id="UP000663840">
    <property type="component" value="Unassembled WGS sequence"/>
</dbReference>
<dbReference type="EMBL" id="CAJMWR010001049">
    <property type="protein sequence ID" value="CAE6412974.1"/>
    <property type="molecule type" value="Genomic_DNA"/>
</dbReference>
<sequence>MLIRIINTMLLSHVLIAVFETYKTKLNYSDITINLKLYDVSGLVDYDSLRPLSYSGRDLVMVVFDISNLDSLENVLEKWLPEIRHFLPESVPIMLVGCKADITASRRGYRIVSYGEGRRVAEKIGIRRGNYTTWPLRSIIPRKLCPKNPLYRCARVS</sequence>
<dbReference type="SMART" id="SM00175">
    <property type="entry name" value="RAB"/>
    <property type="match status" value="1"/>
</dbReference>
<evidence type="ECO:0000313" key="5">
    <source>
        <dbReference type="EMBL" id="CAE6412974.1"/>
    </source>
</evidence>
<protein>
    <submittedName>
        <fullName evidence="5">Uncharacterized protein</fullName>
    </submittedName>
</protein>
<keyword evidence="1" id="KW-0488">Methylation</keyword>
<dbReference type="GO" id="GO:0007264">
    <property type="term" value="P:small GTPase-mediated signal transduction"/>
    <property type="evidence" value="ECO:0007669"/>
    <property type="project" value="InterPro"/>
</dbReference>
<proteinExistence type="predicted"/>
<organism evidence="5 6">
    <name type="scientific">Rhizoctonia solani</name>
    <dbReference type="NCBI Taxonomy" id="456999"/>
    <lineage>
        <taxon>Eukaryota</taxon>
        <taxon>Fungi</taxon>
        <taxon>Dikarya</taxon>
        <taxon>Basidiomycota</taxon>
        <taxon>Agaricomycotina</taxon>
        <taxon>Agaricomycetes</taxon>
        <taxon>Cantharellales</taxon>
        <taxon>Ceratobasidiaceae</taxon>
        <taxon>Rhizoctonia</taxon>
    </lineage>
</organism>
<dbReference type="InterPro" id="IPR001806">
    <property type="entry name" value="Small_GTPase"/>
</dbReference>
<dbReference type="SMART" id="SM00174">
    <property type="entry name" value="RHO"/>
    <property type="match status" value="1"/>
</dbReference>
<dbReference type="GO" id="GO:0003924">
    <property type="term" value="F:GTPase activity"/>
    <property type="evidence" value="ECO:0007669"/>
    <property type="project" value="InterPro"/>
</dbReference>
<accession>A0A8H2X3S2</accession>
<keyword evidence="2" id="KW-0547">Nucleotide-binding</keyword>
<dbReference type="Gene3D" id="3.40.50.300">
    <property type="entry name" value="P-loop containing nucleotide triphosphate hydrolases"/>
    <property type="match status" value="1"/>
</dbReference>